<evidence type="ECO:0000313" key="1">
    <source>
        <dbReference type="EMBL" id="MBC1937436.1"/>
    </source>
</evidence>
<sequence>MKKAIAALAVIILSVTIILAACSSPKSEFMSSFRGMAKNKQYTAVFTLKPITIAGFDTLAFLNPDALAKSSLTMKTSRDLARDLTYNTYGLHVGGTPAMDITAHSFENGNTGKIYVPVADLYQTPNTVTNTLDLATDSVFSRVLADNKDLKNRHLDVLQALQNITNRVIDEKTVDEQSSQLRAIEQKTAFTLYKKINSLDKSHYKTQDRNITLTLDKKEMAELSNAWLEEFQTNKDFIALYAEVSGLTETEAKKTWLTTDKKAQETLKELITNADIKLGMTITMHPDADKGVRKLTMSVNYEDTSKKQKLNFDFTMELLHYEQIPTPPDPTQIITKKELDKLITDIIREQRKAR</sequence>
<reference evidence="1 2" key="1">
    <citation type="submission" date="2020-03" db="EMBL/GenBank/DDBJ databases">
        <title>Soil Listeria distribution.</title>
        <authorList>
            <person name="Liao J."/>
            <person name="Wiedmann M."/>
        </authorList>
    </citation>
    <scope>NUCLEOTIDE SEQUENCE [LARGE SCALE GENOMIC DNA]</scope>
    <source>
        <strain evidence="1 2">FSL L7-0741</strain>
    </source>
</reference>
<dbReference type="RefSeq" id="WP_185411507.1">
    <property type="nucleotide sequence ID" value="NZ_JAARRE010000015.1"/>
</dbReference>
<dbReference type="Proteomes" id="UP000535908">
    <property type="component" value="Unassembled WGS sequence"/>
</dbReference>
<dbReference type="AlphaFoldDB" id="A0A7X1CQV9"/>
<gene>
    <name evidence="1" type="ORF">HCA69_13725</name>
</gene>
<proteinExistence type="predicted"/>
<protein>
    <recommendedName>
        <fullName evidence="3">Lipoprotein</fullName>
    </recommendedName>
</protein>
<organism evidence="1 2">
    <name type="scientific">Listeria grandensis</name>
    <dbReference type="NCBI Taxonomy" id="1494963"/>
    <lineage>
        <taxon>Bacteria</taxon>
        <taxon>Bacillati</taxon>
        <taxon>Bacillota</taxon>
        <taxon>Bacilli</taxon>
        <taxon>Bacillales</taxon>
        <taxon>Listeriaceae</taxon>
        <taxon>Listeria</taxon>
    </lineage>
</organism>
<comment type="caution">
    <text evidence="1">The sequence shown here is derived from an EMBL/GenBank/DDBJ whole genome shotgun (WGS) entry which is preliminary data.</text>
</comment>
<evidence type="ECO:0000313" key="2">
    <source>
        <dbReference type="Proteomes" id="UP000535908"/>
    </source>
</evidence>
<dbReference type="PROSITE" id="PS51257">
    <property type="entry name" value="PROKAR_LIPOPROTEIN"/>
    <property type="match status" value="1"/>
</dbReference>
<evidence type="ECO:0008006" key="3">
    <source>
        <dbReference type="Google" id="ProtNLM"/>
    </source>
</evidence>
<accession>A0A7X1CQV9</accession>
<name>A0A7X1CQV9_9LIST</name>
<dbReference type="EMBL" id="JAARWN010000017">
    <property type="protein sequence ID" value="MBC1937436.1"/>
    <property type="molecule type" value="Genomic_DNA"/>
</dbReference>